<dbReference type="GO" id="GO:1990234">
    <property type="term" value="C:transferase complex"/>
    <property type="evidence" value="ECO:0007669"/>
    <property type="project" value="UniProtKB-ARBA"/>
</dbReference>
<keyword evidence="8" id="KW-0472">Membrane</keyword>
<dbReference type="PANTHER" id="PTHR22847:SF637">
    <property type="entry name" value="WD REPEAT DOMAIN 5B"/>
    <property type="match status" value="1"/>
</dbReference>
<dbReference type="Pfam" id="PF24883">
    <property type="entry name" value="NPHP3_N"/>
    <property type="match status" value="1"/>
</dbReference>
<dbReference type="PROSITE" id="PS50082">
    <property type="entry name" value="WD_REPEATS_2"/>
    <property type="match status" value="6"/>
</dbReference>
<feature type="repeat" description="WD" evidence="6">
    <location>
        <begin position="1130"/>
        <end position="1170"/>
    </location>
</feature>
<dbReference type="PANTHER" id="PTHR22847">
    <property type="entry name" value="WD40 REPEAT PROTEIN"/>
    <property type="match status" value="1"/>
</dbReference>
<dbReference type="CDD" id="cd00200">
    <property type="entry name" value="WD40"/>
    <property type="match status" value="1"/>
</dbReference>
<comment type="similarity">
    <text evidence="3">Belongs to the WD repeat MDV1/CAF4 family.</text>
</comment>
<dbReference type="InterPro" id="IPR056884">
    <property type="entry name" value="NPHP3-like_N"/>
</dbReference>
<evidence type="ECO:0000256" key="4">
    <source>
        <dbReference type="ARBA" id="ARBA00039789"/>
    </source>
</evidence>
<dbReference type="SUPFAM" id="SSF101908">
    <property type="entry name" value="Putative isomerase YbhE"/>
    <property type="match status" value="1"/>
</dbReference>
<dbReference type="Pfam" id="PF00400">
    <property type="entry name" value="WD40"/>
    <property type="match status" value="7"/>
</dbReference>
<dbReference type="InterPro" id="IPR001680">
    <property type="entry name" value="WD40_rpt"/>
</dbReference>
<feature type="repeat" description="WD" evidence="6">
    <location>
        <begin position="1347"/>
        <end position="1377"/>
    </location>
</feature>
<sequence length="1744" mass="196401">MPIVPMLRLRSSPQNRLIRRLLFATIFFLLNAHLFIYFLHSPNEEASDDLASLWDYNPAVTVPRVHGIGKVYIAANHWISGKILKPYWINGLLMLIQQLGPENVFVSIYENGSWDETPAMLRELDRELERMGVERRVLIEAITHREQVAEVVAQGDDKPGWVMTSRGMKELRRIPMLAKLRNRLLEPLEELQRQGKGNFDRILFMNDVVFTAEDVITLLRTRDGNYSAACSVDFNKPQYYYDTFALRDIYGQEAASQRFPFFASGESRNAMMRGDPVPVQSCWNGIVAFDAAPFTRQQKPLRFRGIDDSLSVLHLEGSECCLIHADNTGGFRSLQRSGVWMNPLVRVGYNFPAYRYQRIHMYQWPEYFISIPVRIGTSLIGLPWRNRKVASIIAVIQGINGCWKIYSGIKDAKGDIDRLSVEVANINGLVERVGALIRDPKFYGLSENKDLAGALEGCQDELRKLQSKLDSQKLKEHSRLSLFKRTKWPFAKTGVVETINNLERWKGSINLFLNVDQTDTIRNVNQKFDLAGLLIAETAAYGNFADRHEPECLPSTRVELRKRIEEWVDAPRGAGVGECIFWLSGVAGTGKSTISRTTAKELREKGQLAASFFFRRGEKDRGGAARLFTTLASQLANNIVDVRRNIQKAIETDPNISSMGPGEQFTKLILQPLRDSQEPEDQSRYDKIIIVIDALDECDEEKDQRLIISLLSQLKDLKQFDVRIFLTSRPELPIRLGFKDLSKGIHKNVILHEESGTDRDIGILLNDEFSKIRKARDLPSDWPGQDIIQKLVEIAVPLFIFAATACRFIADENWDPQEQVKLVMESQTDLSEDVEKTYTPILKRLIENQKSIALKRLESEFRQIVGTIVNLASPLSVPSLARLLSVSETTIDLRLKKLHSVLNIPGESSRHEPVRTFHLSFRDFLISQHLHGHAELSRLWIDVKKTHGMLATRCIELMSNTEGLKQDICCLNLPGIFRSEIDEETIQKQVSPELQYACRNWVYHQTQSEESICDDDIVHTFLERSLLYWLEVESLLGDMENTIQMINNLKTITDALKGKKLLALLHDIKRFLLQNKYIIAKAPLQTYVSAIMFAPEESLVRKLFSPEKMIPWVRQFPRMEKTWDPLLQTLEGHIYTIFAVAFFDGIIASVSAGDSSIRLWSASTGAALRTIRGLHFKPNSIRNLAFSPNGILALTSGSVIEMWNTDTGELIRNLNGHTDIVNAIAFASNSSGILASGSDDMTVKLWDADWTLRRTLEGHANRITFIAFSDCILASASGDDDIRLWDIDGVLLHVLESPTCSVTALAFSSDGLLVLGLWNGTVKLWDKDGNFLQSLEHTSFIRTVGFYKENTSSIRAVGFYKELVVSIAGDSTIKLWDRNGALLRTLKGYGFGLRTSVFTSDGILVGGCDDGTIRLWDLNESQLRVSGERTDKVRDVSFSPDGKILASTTIHEKCIKLWSEEGELVRTIKPHEEGASDMAFLLDGRVLASGSKDGIKIWSTDDGSLLRTFINSGSGDSRINLVLPSDGKVLVSATGGGKVGVWSLDGELLQSWSRGSIMEAPLAISFDGKFLASTVGLGIELWDAASGSLLWTFFGHTAPLGMVAFSSDDKILLSASYYDLTVRLWDVGTGKPLETYADSADLLEFISDTNINTVNLWDARTLARLRTFAVGRLDNKKNQRHERVERSHIIVEGEWLSRGRNRIWLPPDYRSVRFEIQDRTWDICGDRVALGHHSGQVSLIGFKS</sequence>
<dbReference type="Proteomes" id="UP000474640">
    <property type="component" value="Unassembled WGS sequence"/>
</dbReference>
<evidence type="ECO:0000259" key="9">
    <source>
        <dbReference type="Pfam" id="PF24883"/>
    </source>
</evidence>
<dbReference type="PROSITE" id="PS00678">
    <property type="entry name" value="WD_REPEATS_1"/>
    <property type="match status" value="3"/>
</dbReference>
<dbReference type="InterPro" id="IPR021047">
    <property type="entry name" value="Mannosyltransferase_CMT1"/>
</dbReference>
<feature type="repeat" description="WD" evidence="6">
    <location>
        <begin position="1214"/>
        <end position="1247"/>
    </location>
</feature>
<evidence type="ECO:0000256" key="1">
    <source>
        <dbReference type="ARBA" id="ARBA00022574"/>
    </source>
</evidence>
<keyword evidence="2" id="KW-0677">Repeat</keyword>
<organism evidence="10 11">
    <name type="scientific">Orbilia oligospora</name>
    <name type="common">Nematode-trapping fungus</name>
    <name type="synonym">Arthrobotrys oligospora</name>
    <dbReference type="NCBI Taxonomy" id="2813651"/>
    <lineage>
        <taxon>Eukaryota</taxon>
        <taxon>Fungi</taxon>
        <taxon>Dikarya</taxon>
        <taxon>Ascomycota</taxon>
        <taxon>Pezizomycotina</taxon>
        <taxon>Orbiliomycetes</taxon>
        <taxon>Orbiliales</taxon>
        <taxon>Orbiliaceae</taxon>
        <taxon>Orbilia</taxon>
    </lineage>
</organism>
<dbReference type="SUPFAM" id="SSF50978">
    <property type="entry name" value="WD40 repeat-like"/>
    <property type="match status" value="2"/>
</dbReference>
<dbReference type="OrthoDB" id="674604at2759"/>
<evidence type="ECO:0000256" key="6">
    <source>
        <dbReference type="PROSITE-ProRule" id="PRU00221"/>
    </source>
</evidence>
<comment type="function">
    <text evidence="5">Involved in mitochondrial fission. Acts as an adapter protein required to form mitochondrial fission complexes. Formation of these complexes is required to promote constriction and fission of the mitochondrial compartment at a late step in mitochondrial division.</text>
</comment>
<evidence type="ECO:0000256" key="8">
    <source>
        <dbReference type="SAM" id="Phobius"/>
    </source>
</evidence>
<feature type="repeat" description="WD" evidence="6">
    <location>
        <begin position="1256"/>
        <end position="1288"/>
    </location>
</feature>
<evidence type="ECO:0000256" key="2">
    <source>
        <dbReference type="ARBA" id="ARBA00022737"/>
    </source>
</evidence>
<dbReference type="PROSITE" id="PS50294">
    <property type="entry name" value="WD_REPEATS_REGION"/>
    <property type="match status" value="2"/>
</dbReference>
<evidence type="ECO:0000313" key="11">
    <source>
        <dbReference type="Proteomes" id="UP000474640"/>
    </source>
</evidence>
<evidence type="ECO:0000256" key="3">
    <source>
        <dbReference type="ARBA" id="ARBA00038415"/>
    </source>
</evidence>
<evidence type="ECO:0000256" key="7">
    <source>
        <dbReference type="SAM" id="Coils"/>
    </source>
</evidence>
<evidence type="ECO:0000313" key="10">
    <source>
        <dbReference type="EMBL" id="KAF3286775.1"/>
    </source>
</evidence>
<gene>
    <name evidence="10" type="ORF">TWF970_008615</name>
</gene>
<accession>A0A7C8REH8</accession>
<protein>
    <recommendedName>
        <fullName evidence="4">Mitochondrial division protein 1</fullName>
    </recommendedName>
</protein>
<name>A0A7C8REH8_ORBOL</name>
<dbReference type="InterPro" id="IPR020472">
    <property type="entry name" value="WD40_PAC1"/>
</dbReference>
<feature type="repeat" description="WD" evidence="6">
    <location>
        <begin position="1593"/>
        <end position="1635"/>
    </location>
</feature>
<dbReference type="Gene3D" id="3.40.50.300">
    <property type="entry name" value="P-loop containing nucleotide triphosphate hydrolases"/>
    <property type="match status" value="1"/>
</dbReference>
<dbReference type="InterPro" id="IPR015943">
    <property type="entry name" value="WD40/YVTN_repeat-like_dom_sf"/>
</dbReference>
<feature type="transmembrane region" description="Helical" evidence="8">
    <location>
        <begin position="21"/>
        <end position="39"/>
    </location>
</feature>
<feature type="repeat" description="WD" evidence="6">
    <location>
        <begin position="1386"/>
        <end position="1426"/>
    </location>
</feature>
<reference evidence="10 11" key="1">
    <citation type="submission" date="2020-01" db="EMBL/GenBank/DDBJ databases">
        <authorList>
            <person name="Palmer J.M."/>
        </authorList>
    </citation>
    <scope>NUCLEOTIDE SEQUENCE [LARGE SCALE GENOMIC DNA]</scope>
    <source>
        <strain evidence="10 11">TWF970</strain>
    </source>
</reference>
<dbReference type="Gene3D" id="2.130.10.10">
    <property type="entry name" value="YVTN repeat-like/Quinoprotein amine dehydrogenase"/>
    <property type="match status" value="3"/>
</dbReference>
<keyword evidence="8" id="KW-1133">Transmembrane helix</keyword>
<evidence type="ECO:0000256" key="5">
    <source>
        <dbReference type="ARBA" id="ARBA00043913"/>
    </source>
</evidence>
<dbReference type="SMART" id="SM00320">
    <property type="entry name" value="WD40"/>
    <property type="match status" value="11"/>
</dbReference>
<feature type="domain" description="Nephrocystin 3-like N-terminal" evidence="9">
    <location>
        <begin position="563"/>
        <end position="729"/>
    </location>
</feature>
<dbReference type="InterPro" id="IPR027417">
    <property type="entry name" value="P-loop_NTPase"/>
</dbReference>
<dbReference type="EMBL" id="JAABOJ010000005">
    <property type="protein sequence ID" value="KAF3286775.1"/>
    <property type="molecule type" value="Genomic_DNA"/>
</dbReference>
<proteinExistence type="inferred from homology"/>
<keyword evidence="7" id="KW-0175">Coiled coil</keyword>
<keyword evidence="8" id="KW-0812">Transmembrane</keyword>
<dbReference type="InterPro" id="IPR036322">
    <property type="entry name" value="WD40_repeat_dom_sf"/>
</dbReference>
<comment type="caution">
    <text evidence="10">The sequence shown here is derived from an EMBL/GenBank/DDBJ whole genome shotgun (WGS) entry which is preliminary data.</text>
</comment>
<keyword evidence="1 6" id="KW-0853">WD repeat</keyword>
<dbReference type="InterPro" id="IPR019775">
    <property type="entry name" value="WD40_repeat_CS"/>
</dbReference>
<dbReference type="PRINTS" id="PR00320">
    <property type="entry name" value="GPROTEINBRPT"/>
</dbReference>
<dbReference type="Pfam" id="PF11735">
    <property type="entry name" value="CAP59_mtransfer"/>
    <property type="match status" value="1"/>
</dbReference>
<dbReference type="SUPFAM" id="SSF52540">
    <property type="entry name" value="P-loop containing nucleoside triphosphate hydrolases"/>
    <property type="match status" value="1"/>
</dbReference>
<feature type="coiled-coil region" evidence="7">
    <location>
        <begin position="448"/>
        <end position="475"/>
    </location>
</feature>